<accession>A0A6L2J775</accession>
<evidence type="ECO:0000313" key="2">
    <source>
        <dbReference type="EMBL" id="GEU32407.1"/>
    </source>
</evidence>
<evidence type="ECO:0000256" key="1">
    <source>
        <dbReference type="SAM" id="MobiDB-lite"/>
    </source>
</evidence>
<feature type="region of interest" description="Disordered" evidence="1">
    <location>
        <begin position="211"/>
        <end position="293"/>
    </location>
</feature>
<organism evidence="2">
    <name type="scientific">Tanacetum cinerariifolium</name>
    <name type="common">Dalmatian daisy</name>
    <name type="synonym">Chrysanthemum cinerariifolium</name>
    <dbReference type="NCBI Taxonomy" id="118510"/>
    <lineage>
        <taxon>Eukaryota</taxon>
        <taxon>Viridiplantae</taxon>
        <taxon>Streptophyta</taxon>
        <taxon>Embryophyta</taxon>
        <taxon>Tracheophyta</taxon>
        <taxon>Spermatophyta</taxon>
        <taxon>Magnoliopsida</taxon>
        <taxon>eudicotyledons</taxon>
        <taxon>Gunneridae</taxon>
        <taxon>Pentapetalae</taxon>
        <taxon>asterids</taxon>
        <taxon>campanulids</taxon>
        <taxon>Asterales</taxon>
        <taxon>Asteraceae</taxon>
        <taxon>Asteroideae</taxon>
        <taxon>Anthemideae</taxon>
        <taxon>Anthemidinae</taxon>
        <taxon>Tanacetum</taxon>
    </lineage>
</organism>
<gene>
    <name evidence="2" type="ORF">Tci_004385</name>
</gene>
<comment type="caution">
    <text evidence="2">The sequence shown here is derived from an EMBL/GenBank/DDBJ whole genome shotgun (WGS) entry which is preliminary data.</text>
</comment>
<protein>
    <submittedName>
        <fullName evidence="2">Glycine-rich protein A3</fullName>
    </submittedName>
</protein>
<reference evidence="2" key="1">
    <citation type="journal article" date="2019" name="Sci. Rep.">
        <title>Draft genome of Tanacetum cinerariifolium, the natural source of mosquito coil.</title>
        <authorList>
            <person name="Yamashiro T."/>
            <person name="Shiraishi A."/>
            <person name="Satake H."/>
            <person name="Nakayama K."/>
        </authorList>
    </citation>
    <scope>NUCLEOTIDE SEQUENCE</scope>
</reference>
<name>A0A6L2J775_TANCI</name>
<sequence>MGHNGDRGLFSHLGQMGLNNMFTTQLFGKSSGGYSQSGQHQYGAHNSQAAENTPHGYPSGHTGSGFLAGGGAAYGAHHVSNGYGSHGDGSHGYASHGYGGYGHGGYGHGGYGHGGYGQHHGVTITGKDQMIFGHEWWNRIFNKPKRTKQDIITPSIRKEIKHLKEAQKFWIVYHYGNKEYEVRKGDASYGVNIEKRTCACKWDIKSCKKDKQPKLTVEKRKPRRKKVDSNFVFPNGGKDGGDASPSVADPTIADLIVTDPTVEKRKPRRKKVDSNFVFPTGGKDGGDASPSVADPTIADLIVTDPTVAEPSVADPTGLETSYAGDTGFVNKDETVTEDPIKESQVDDIPT</sequence>
<dbReference type="AlphaFoldDB" id="A0A6L2J775"/>
<feature type="compositionally biased region" description="Low complexity" evidence="1">
    <location>
        <begin position="32"/>
        <end position="43"/>
    </location>
</feature>
<feature type="region of interest" description="Disordered" evidence="1">
    <location>
        <begin position="32"/>
        <end position="62"/>
    </location>
</feature>
<feature type="compositionally biased region" description="Basic and acidic residues" evidence="1">
    <location>
        <begin position="330"/>
        <end position="344"/>
    </location>
</feature>
<dbReference type="EMBL" id="BKCJ010000350">
    <property type="protein sequence ID" value="GEU32407.1"/>
    <property type="molecule type" value="Genomic_DNA"/>
</dbReference>
<feature type="region of interest" description="Disordered" evidence="1">
    <location>
        <begin position="307"/>
        <end position="350"/>
    </location>
</feature>
<proteinExistence type="predicted"/>